<reference evidence="1 2" key="1">
    <citation type="submission" date="2020-08" db="EMBL/GenBank/DDBJ databases">
        <title>Bridging the membrane lipid divide: bacteria of the FCB group superphylum have the potential to synthesize archaeal ether lipids.</title>
        <authorList>
            <person name="Villanueva L."/>
            <person name="Von Meijenfeldt F.A.B."/>
            <person name="Westbye A.B."/>
            <person name="Yadav S."/>
            <person name="Hopmans E.C."/>
            <person name="Dutilh B.E."/>
            <person name="Sinninghe Damste J.S."/>
        </authorList>
    </citation>
    <scope>NUCLEOTIDE SEQUENCE [LARGE SCALE GENOMIC DNA]</scope>
    <source>
        <strain evidence="1">NIOZ-UU27</strain>
    </source>
</reference>
<evidence type="ECO:0008006" key="3">
    <source>
        <dbReference type="Google" id="ProtNLM"/>
    </source>
</evidence>
<proteinExistence type="predicted"/>
<dbReference type="AlphaFoldDB" id="A0A8J6MYV7"/>
<dbReference type="Pfam" id="PF04392">
    <property type="entry name" value="ABC_sub_bind"/>
    <property type="match status" value="1"/>
</dbReference>
<organism evidence="1 2">
    <name type="scientific">Candidatus Desulfacyla euxinica</name>
    <dbReference type="NCBI Taxonomy" id="2841693"/>
    <lineage>
        <taxon>Bacteria</taxon>
        <taxon>Deltaproteobacteria</taxon>
        <taxon>Candidatus Desulfacyla</taxon>
    </lineage>
</organism>
<dbReference type="PANTHER" id="PTHR35271">
    <property type="entry name" value="ABC TRANSPORTER, SUBSTRATE-BINDING LIPOPROTEIN-RELATED"/>
    <property type="match status" value="1"/>
</dbReference>
<dbReference type="InterPro" id="IPR007487">
    <property type="entry name" value="ABC_transpt-TYRBP-like"/>
</dbReference>
<gene>
    <name evidence="1" type="ORF">H8E19_07595</name>
</gene>
<comment type="caution">
    <text evidence="1">The sequence shown here is derived from an EMBL/GenBank/DDBJ whole genome shotgun (WGS) entry which is preliminary data.</text>
</comment>
<sequence>MKVSHILLWHPGFYTAGGAAHLIDKILRGAKPADLPVELPTLYEFVINLKTAKVLGLEIPESLLIRASEVIE</sequence>
<dbReference type="EMBL" id="JACNJD010000198">
    <property type="protein sequence ID" value="MBC8177255.1"/>
    <property type="molecule type" value="Genomic_DNA"/>
</dbReference>
<name>A0A8J6MYV7_9DELT</name>
<evidence type="ECO:0000313" key="2">
    <source>
        <dbReference type="Proteomes" id="UP000650524"/>
    </source>
</evidence>
<dbReference type="PANTHER" id="PTHR35271:SF1">
    <property type="entry name" value="ABC TRANSPORTER, SUBSTRATE-BINDING LIPOPROTEIN"/>
    <property type="match status" value="1"/>
</dbReference>
<evidence type="ECO:0000313" key="1">
    <source>
        <dbReference type="EMBL" id="MBC8177255.1"/>
    </source>
</evidence>
<dbReference type="Proteomes" id="UP000650524">
    <property type="component" value="Unassembled WGS sequence"/>
</dbReference>
<protein>
    <recommendedName>
        <fullName evidence="3">ABC transporter substrate-binding protein</fullName>
    </recommendedName>
</protein>
<accession>A0A8J6MYV7</accession>